<dbReference type="InterPro" id="IPR000477">
    <property type="entry name" value="RT_dom"/>
</dbReference>
<dbReference type="Gene3D" id="3.30.420.10">
    <property type="entry name" value="Ribonuclease H-like superfamily/Ribonuclease H"/>
    <property type="match status" value="1"/>
</dbReference>
<dbReference type="PROSITE" id="PS50175">
    <property type="entry name" value="ASP_PROT_RETROV"/>
    <property type="match status" value="1"/>
</dbReference>
<dbReference type="KEGG" id="lak:106172546"/>
<dbReference type="InterPro" id="IPR041588">
    <property type="entry name" value="Integrase_H2C2"/>
</dbReference>
<evidence type="ECO:0000259" key="3">
    <source>
        <dbReference type="PROSITE" id="PS50175"/>
    </source>
</evidence>
<dbReference type="GO" id="GO:0004190">
    <property type="term" value="F:aspartic-type endopeptidase activity"/>
    <property type="evidence" value="ECO:0007669"/>
    <property type="project" value="InterPro"/>
</dbReference>
<reference evidence="7" key="1">
    <citation type="submission" date="2025-08" db="UniProtKB">
        <authorList>
            <consortium name="RefSeq"/>
        </authorList>
    </citation>
    <scope>IDENTIFICATION</scope>
    <source>
        <tissue evidence="7">Gonads</tissue>
    </source>
</reference>
<dbReference type="FunFam" id="1.10.340.70:FF:000003">
    <property type="entry name" value="Protein CBG25708"/>
    <property type="match status" value="1"/>
</dbReference>
<dbReference type="PANTHER" id="PTHR37984">
    <property type="entry name" value="PROTEIN CBG26694"/>
    <property type="match status" value="1"/>
</dbReference>
<feature type="domain" description="Reverse transcriptase" evidence="4">
    <location>
        <begin position="489"/>
        <end position="666"/>
    </location>
</feature>
<dbReference type="CDD" id="cd09274">
    <property type="entry name" value="RNase_HI_RT_Ty3"/>
    <property type="match status" value="1"/>
</dbReference>
<dbReference type="Gene3D" id="3.10.10.10">
    <property type="entry name" value="HIV Type 1 Reverse Transcriptase, subunit A, domain 1"/>
    <property type="match status" value="1"/>
</dbReference>
<dbReference type="InterPro" id="IPR043128">
    <property type="entry name" value="Rev_trsase/Diguanyl_cyclase"/>
</dbReference>
<dbReference type="SUPFAM" id="SSF50630">
    <property type="entry name" value="Acid proteases"/>
    <property type="match status" value="1"/>
</dbReference>
<dbReference type="STRING" id="7574.A0A1S3JEC7"/>
<dbReference type="GO" id="GO:0015074">
    <property type="term" value="P:DNA integration"/>
    <property type="evidence" value="ECO:0007669"/>
    <property type="project" value="InterPro"/>
</dbReference>
<feature type="domain" description="Peptidase A2" evidence="3">
    <location>
        <begin position="329"/>
        <end position="408"/>
    </location>
</feature>
<dbReference type="SUPFAM" id="SSF53098">
    <property type="entry name" value="Ribonuclease H-like"/>
    <property type="match status" value="1"/>
</dbReference>
<dbReference type="InterPro" id="IPR001995">
    <property type="entry name" value="Peptidase_A2_cat"/>
</dbReference>
<dbReference type="InterPro" id="IPR036397">
    <property type="entry name" value="RNaseH_sf"/>
</dbReference>
<keyword evidence="6" id="KW-1185">Reference proteome</keyword>
<dbReference type="OrthoDB" id="6118683at2759"/>
<dbReference type="PANTHER" id="PTHR37984:SF7">
    <property type="entry name" value="INTEGRASE CATALYTIC DOMAIN-CONTAINING PROTEIN"/>
    <property type="match status" value="1"/>
</dbReference>
<dbReference type="Pfam" id="PF00665">
    <property type="entry name" value="rve"/>
    <property type="match status" value="1"/>
</dbReference>
<evidence type="ECO:0000259" key="5">
    <source>
        <dbReference type="PROSITE" id="PS50994"/>
    </source>
</evidence>
<dbReference type="FunFam" id="3.30.420.10:FF:000063">
    <property type="entry name" value="Retrovirus-related Pol polyprotein from transposon 297-like Protein"/>
    <property type="match status" value="1"/>
</dbReference>
<evidence type="ECO:0000256" key="1">
    <source>
        <dbReference type="ARBA" id="ARBA00022801"/>
    </source>
</evidence>
<dbReference type="Pfam" id="PF17919">
    <property type="entry name" value="RT_RNaseH_2"/>
    <property type="match status" value="1"/>
</dbReference>
<feature type="domain" description="Integrase catalytic" evidence="5">
    <location>
        <begin position="1034"/>
        <end position="1194"/>
    </location>
</feature>
<feature type="region of interest" description="Disordered" evidence="2">
    <location>
        <begin position="1273"/>
        <end position="1343"/>
    </location>
</feature>
<organism evidence="6 7">
    <name type="scientific">Lingula anatina</name>
    <name type="common">Brachiopod</name>
    <name type="synonym">Lingula unguis</name>
    <dbReference type="NCBI Taxonomy" id="7574"/>
    <lineage>
        <taxon>Eukaryota</taxon>
        <taxon>Metazoa</taxon>
        <taxon>Spiralia</taxon>
        <taxon>Lophotrochozoa</taxon>
        <taxon>Brachiopoda</taxon>
        <taxon>Linguliformea</taxon>
        <taxon>Lingulata</taxon>
        <taxon>Lingulida</taxon>
        <taxon>Linguloidea</taxon>
        <taxon>Lingulidae</taxon>
        <taxon>Lingula</taxon>
    </lineage>
</organism>
<dbReference type="InterPro" id="IPR041577">
    <property type="entry name" value="RT_RNaseH_2"/>
</dbReference>
<dbReference type="SUPFAM" id="SSF56672">
    <property type="entry name" value="DNA/RNA polymerases"/>
    <property type="match status" value="1"/>
</dbReference>
<keyword evidence="1" id="KW-0378">Hydrolase</keyword>
<dbReference type="Pfam" id="PF17921">
    <property type="entry name" value="Integrase_H2C2"/>
    <property type="match status" value="1"/>
</dbReference>
<dbReference type="Gene3D" id="2.40.70.10">
    <property type="entry name" value="Acid Proteases"/>
    <property type="match status" value="1"/>
</dbReference>
<proteinExistence type="predicted"/>
<dbReference type="GO" id="GO:0003676">
    <property type="term" value="F:nucleic acid binding"/>
    <property type="evidence" value="ECO:0007669"/>
    <property type="project" value="InterPro"/>
</dbReference>
<evidence type="ECO:0000256" key="2">
    <source>
        <dbReference type="SAM" id="MobiDB-lite"/>
    </source>
</evidence>
<dbReference type="InterPro" id="IPR043502">
    <property type="entry name" value="DNA/RNA_pol_sf"/>
</dbReference>
<dbReference type="Gene3D" id="3.30.70.270">
    <property type="match status" value="2"/>
</dbReference>
<sequence length="1343" mass="152271">MCVLTWEVIVYLSELILINTCPDNKAVVIWCLEAGFSMETLKPPAHVNFQSGNVATNWRKWEQQFKVYYNACELGEKSGATQVAILLHTAGPEAQDIFNTFTFEDDSQKQDVDAVLTKFRQYSEPRRNVVFERYQFWSRSQQEGESVDTWITELRRQSDKCEFGEQKDLLIRDKLVFGVLDPKVKERLLRETSLTLEKALDIARAAEVSRAQMAAMTVPASLPEVNAIKSKQRIAKVTSKCKYCGTSHLPKRCPAYGKKCKKCSGLNHFAVVCLGGGFRKKPLSSKKIHQLDTEVVGSDEGERLFVGSLTSSNCSTQYSETLYINKKPVTFKLDTGADVNVLPWGTYKQVCQTPLRVTKAVLTAFGNATIKPVGQAQLSVSTKPSLMPQPATFYVTEGDYSAILGRQLCASLGLIQRVPVNIVQSTNVPLTQDKLLSEYGDNFTGLGQYKREYDIVVDPSVSPVVQAPRKIPFAKHDKLKEALSQLEKQDVIASVDKPTDWVNNLVITEKRNGSIRLCLDPKPLNQAIKRERYEIPTPADVQSRLAGKCIFTVVDMKDSYWHVKLSEESSYLCTFHTPWGRKRFKRMPFGISSASEVMQKRNEEAFGDIPGVHVIADDMIIAGSSEAEHDSIVHKVMQRAREQNVKFNKDKIQFKVKSVNYMGHIVSEEGLKPDPAKVDAIINMPQPTDRASMMRFLGMVKYLSPYIANESSLTAPLRLLLKEDIEWHWGPEQDHAMQQVKEALSKQPVLQFYDVTQPVTIQTDASQGGLGSCLLQRNKPVAYASRALTSAEQNYSQIEKELLAICFACEKFHQYVYGKEVEIHTDHRPLEIILKKPIVKASPRLQRMMLQLQRYNISVRYIKGKYMHVADTLSRAYIQDESKCGAPEDIEVMVHSLVTSLPASTDKLEEIKAATADDYTLLRLQSVIKRGWPDRKSELPVNVQPYWDVRDELHIAEGLVLLGERIVIPAKLRSDMLSLIHESHLGADKCKARARSSLYWPGMSADIELIVAQCSVCSKFRPSNGKEPLIPHAIPHRPWEKVGADIMTLKGKDYLVVVDYYSKYPEISYLEDKTAKTVILHLKSIFARHGIPETIVSDNMPFGSYDFKNFAREWGINQDTSSPHYPQSNGQSERTVQTIKKILKKAMSDGRDPYIALLEYRNTPISGMDFSPAQMLMSRALRSKIPTATKLLEPQVVFPKQQLHRQQQRYKRIYDRKAKELPELTPGESVGLQCQGEWKPASVVKRDAHPRSYVVSYNGHSFRRNRRHLRKGNFKFSNDLQEIPDLHETSKPESPVNQDCKSESPLKKYHQKKHQESTEKSGVQCEKYTRSGRLSKPPDRLNL</sequence>
<evidence type="ECO:0000313" key="6">
    <source>
        <dbReference type="Proteomes" id="UP000085678"/>
    </source>
</evidence>
<evidence type="ECO:0000313" key="7">
    <source>
        <dbReference type="RefSeq" id="XP_013408762.1"/>
    </source>
</evidence>
<name>A0A1S3JEC7_LINAN</name>
<dbReference type="InterPro" id="IPR001584">
    <property type="entry name" value="Integrase_cat-core"/>
</dbReference>
<dbReference type="InterPro" id="IPR021109">
    <property type="entry name" value="Peptidase_aspartic_dom_sf"/>
</dbReference>
<dbReference type="FunFam" id="3.30.70.270:FF:000026">
    <property type="entry name" value="Transposon Ty3-G Gag-Pol polyprotein"/>
    <property type="match status" value="1"/>
</dbReference>
<dbReference type="GO" id="GO:0006508">
    <property type="term" value="P:proteolysis"/>
    <property type="evidence" value="ECO:0007669"/>
    <property type="project" value="InterPro"/>
</dbReference>
<dbReference type="Pfam" id="PF00078">
    <property type="entry name" value="RVT_1"/>
    <property type="match status" value="1"/>
</dbReference>
<dbReference type="InParanoid" id="A0A1S3JEC7"/>
<dbReference type="InterPro" id="IPR012337">
    <property type="entry name" value="RNaseH-like_sf"/>
</dbReference>
<dbReference type="CDD" id="cd01647">
    <property type="entry name" value="RT_LTR"/>
    <property type="match status" value="1"/>
</dbReference>
<accession>A0A1S3JEC7</accession>
<gene>
    <name evidence="7" type="primary">LOC106172546</name>
</gene>
<dbReference type="InterPro" id="IPR050951">
    <property type="entry name" value="Retrovirus_Pol_polyprotein"/>
</dbReference>
<dbReference type="PROSITE" id="PS50878">
    <property type="entry name" value="RT_POL"/>
    <property type="match status" value="1"/>
</dbReference>
<protein>
    <submittedName>
        <fullName evidence="7">Uncharacterized protein K02A2.6-like</fullName>
    </submittedName>
</protein>
<dbReference type="Proteomes" id="UP000085678">
    <property type="component" value="Unplaced"/>
</dbReference>
<dbReference type="RefSeq" id="XP_013408762.1">
    <property type="nucleotide sequence ID" value="XM_013553308.2"/>
</dbReference>
<dbReference type="GeneID" id="106172546"/>
<dbReference type="PROSITE" id="PS50994">
    <property type="entry name" value="INTEGRASE"/>
    <property type="match status" value="1"/>
</dbReference>
<evidence type="ECO:0000259" key="4">
    <source>
        <dbReference type="PROSITE" id="PS50878"/>
    </source>
</evidence>
<dbReference type="Gene3D" id="1.10.340.70">
    <property type="match status" value="1"/>
</dbReference>